<protein>
    <submittedName>
        <fullName evidence="2">N-acetylmuramoyl-L-alanine amidase</fullName>
    </submittedName>
</protein>
<sequence length="261" mass="28056">MAKLFVIAGHGAGDPGACGNGYSEAERVRALAQRIKTLGGNNVTLGDVNRNYYADNGISTLNISKDYQIIELHMDAASASARGGHVIINAGFSPDSYDNAIANMISKILPGRSKLIVARNDLANPARAAAKGYGYRLVEFGFITNATDVGIFNSKMDEIARGVLNAFGISSSSSNKTTSNTTTTNNKGGNNMKEVLAEIWAVKDEAGQYYFDGSHVHGFSSQTEKNLLVGAYKRITGKDINVHTYTRKEINQLIALLKRIS</sequence>
<dbReference type="Gene3D" id="3.40.630.40">
    <property type="entry name" value="Zn-dependent exopeptidases"/>
    <property type="match status" value="1"/>
</dbReference>
<dbReference type="CDD" id="cd02696">
    <property type="entry name" value="MurNAc-LAA"/>
    <property type="match status" value="1"/>
</dbReference>
<dbReference type="InterPro" id="IPR002508">
    <property type="entry name" value="MurNAc-LAA_cat"/>
</dbReference>
<dbReference type="GO" id="GO:0008745">
    <property type="term" value="F:N-acetylmuramoyl-L-alanine amidase activity"/>
    <property type="evidence" value="ECO:0007669"/>
    <property type="project" value="InterPro"/>
</dbReference>
<dbReference type="RefSeq" id="WP_004068669.1">
    <property type="nucleotide sequence ID" value="NZ_VIRB01000021.1"/>
</dbReference>
<proteinExistence type="predicted"/>
<organism evidence="2 3">
    <name type="scientific">Schaedlerella arabinosiphila</name>
    <dbReference type="NCBI Taxonomy" id="2044587"/>
    <lineage>
        <taxon>Bacteria</taxon>
        <taxon>Bacillati</taxon>
        <taxon>Bacillota</taxon>
        <taxon>Clostridia</taxon>
        <taxon>Lachnospirales</taxon>
        <taxon>Lachnospiraceae</taxon>
        <taxon>Schaedlerella</taxon>
    </lineage>
</organism>
<evidence type="ECO:0000313" key="3">
    <source>
        <dbReference type="Proteomes" id="UP000474104"/>
    </source>
</evidence>
<evidence type="ECO:0000313" key="2">
    <source>
        <dbReference type="EMBL" id="NDO67397.1"/>
    </source>
</evidence>
<evidence type="ECO:0000259" key="1">
    <source>
        <dbReference type="Pfam" id="PF01520"/>
    </source>
</evidence>
<comment type="caution">
    <text evidence="2">The sequence shown here is derived from an EMBL/GenBank/DDBJ whole genome shotgun (WGS) entry which is preliminary data.</text>
</comment>
<gene>
    <name evidence="2" type="ORF">FMM80_01060</name>
</gene>
<dbReference type="EMBL" id="VIRB01000021">
    <property type="protein sequence ID" value="NDO67397.1"/>
    <property type="molecule type" value="Genomic_DNA"/>
</dbReference>
<dbReference type="AlphaFoldDB" id="A0A9X5C490"/>
<accession>A0A9X5C490</accession>
<name>A0A9X5C490_9FIRM</name>
<dbReference type="SUPFAM" id="SSF53187">
    <property type="entry name" value="Zn-dependent exopeptidases"/>
    <property type="match status" value="1"/>
</dbReference>
<dbReference type="Proteomes" id="UP000474104">
    <property type="component" value="Unassembled WGS sequence"/>
</dbReference>
<dbReference type="GO" id="GO:0009253">
    <property type="term" value="P:peptidoglycan catabolic process"/>
    <property type="evidence" value="ECO:0007669"/>
    <property type="project" value="InterPro"/>
</dbReference>
<dbReference type="OrthoDB" id="9772024at2"/>
<dbReference type="Pfam" id="PF01520">
    <property type="entry name" value="Amidase_3"/>
    <property type="match status" value="1"/>
</dbReference>
<feature type="domain" description="MurNAc-LAA" evidence="1">
    <location>
        <begin position="6"/>
        <end position="166"/>
    </location>
</feature>
<reference evidence="2 3" key="1">
    <citation type="submission" date="2019-07" db="EMBL/GenBank/DDBJ databases">
        <title>Draft genome sequences of 15 bacterial species constituting the stable defined intestinal microbiota of the GM15 gnotobiotic mouse model.</title>
        <authorList>
            <person name="Elie C."/>
            <person name="Mathieu A."/>
            <person name="Saliou A."/>
            <person name="Darnaud M."/>
            <person name="Leulier F."/>
            <person name="Tamellini A."/>
        </authorList>
    </citation>
    <scope>NUCLEOTIDE SEQUENCE [LARGE SCALE GENOMIC DNA]</scope>
    <source>
        <strain evidence="3">ASF 502</strain>
    </source>
</reference>